<proteinExistence type="predicted"/>
<organism evidence="1 2">
    <name type="scientific">Canna indica</name>
    <name type="common">Indian-shot</name>
    <dbReference type="NCBI Taxonomy" id="4628"/>
    <lineage>
        <taxon>Eukaryota</taxon>
        <taxon>Viridiplantae</taxon>
        <taxon>Streptophyta</taxon>
        <taxon>Embryophyta</taxon>
        <taxon>Tracheophyta</taxon>
        <taxon>Spermatophyta</taxon>
        <taxon>Magnoliopsida</taxon>
        <taxon>Liliopsida</taxon>
        <taxon>Zingiberales</taxon>
        <taxon>Cannaceae</taxon>
        <taxon>Canna</taxon>
    </lineage>
</organism>
<sequence length="93" mass="10893">MEDGLRTRSFRDEDHNYRRIFLRSYPLQWGDENGEDEKKAQKRSSSVKSRLTALFQLSDSTVILLKRLKKKVVFYSTSCHTFGFKSSNKVLSV</sequence>
<keyword evidence="2" id="KW-1185">Reference proteome</keyword>
<dbReference type="Proteomes" id="UP001327560">
    <property type="component" value="Chromosome 8"/>
</dbReference>
<dbReference type="AlphaFoldDB" id="A0AAQ3L137"/>
<evidence type="ECO:0000313" key="1">
    <source>
        <dbReference type="EMBL" id="WOL17167.1"/>
    </source>
</evidence>
<evidence type="ECO:0000313" key="2">
    <source>
        <dbReference type="Proteomes" id="UP001327560"/>
    </source>
</evidence>
<gene>
    <name evidence="1" type="ORF">Cni_G25956</name>
</gene>
<protein>
    <submittedName>
        <fullName evidence="1">Uncharacterized protein</fullName>
    </submittedName>
</protein>
<accession>A0AAQ3L137</accession>
<name>A0AAQ3L137_9LILI</name>
<reference evidence="1 2" key="1">
    <citation type="submission" date="2023-10" db="EMBL/GenBank/DDBJ databases">
        <title>Chromosome-scale genome assembly provides insights into flower coloration mechanisms of Canna indica.</title>
        <authorList>
            <person name="Li C."/>
        </authorList>
    </citation>
    <scope>NUCLEOTIDE SEQUENCE [LARGE SCALE GENOMIC DNA]</scope>
    <source>
        <tissue evidence="1">Flower</tissue>
    </source>
</reference>
<dbReference type="EMBL" id="CP136897">
    <property type="protein sequence ID" value="WOL17167.1"/>
    <property type="molecule type" value="Genomic_DNA"/>
</dbReference>